<dbReference type="Proteomes" id="UP000270866">
    <property type="component" value="Chromosome 7"/>
</dbReference>
<dbReference type="AlphaFoldDB" id="A0A3L6NLJ8"/>
<dbReference type="GO" id="GO:0004721">
    <property type="term" value="F:phosphoprotein phosphatase activity"/>
    <property type="evidence" value="ECO:0007669"/>
    <property type="project" value="InterPro"/>
</dbReference>
<sequence>MALSRAELESIVAVHVREPLPADTLTAAFNSKPFIPTESIINLRDLGAVPGSAIRPGHIFRSGMLDAAAADPEAMAWLTANVKAVFDLRSKEERATYPSPEITGVKFVFCERVAEYPQPSPADFAVDDGRTAWREQLMAVIAAYKPSIRAVLEHASWQGSCRPLPAQSKKTSFFDYMLSRIGIEPARERLLVFILANIDVRGTEEPGFWNMVSLRPSFWKAFGQGVEVEYGGWGGYVKGLGFSTKDLETIKKNLRA</sequence>
<gene>
    <name evidence="1" type="ORF">BFJ65_g6144</name>
</gene>
<dbReference type="InterPro" id="IPR029021">
    <property type="entry name" value="Prot-tyrosine_phosphatase-like"/>
</dbReference>
<evidence type="ECO:0000313" key="1">
    <source>
        <dbReference type="EMBL" id="RKK19422.1"/>
    </source>
</evidence>
<proteinExistence type="predicted"/>
<dbReference type="InterPro" id="IPR026893">
    <property type="entry name" value="Tyr/Ser_Pase_IphP-type"/>
</dbReference>
<accession>A0A3L6NLJ8</accession>
<name>A0A3L6NLJ8_FUSOX</name>
<dbReference type="Pfam" id="PF13350">
    <property type="entry name" value="Y_phosphatase3"/>
    <property type="match status" value="2"/>
</dbReference>
<organism evidence="1">
    <name type="scientific">Fusarium oxysporum f. sp. cepae</name>
    <dbReference type="NCBI Taxonomy" id="396571"/>
    <lineage>
        <taxon>Eukaryota</taxon>
        <taxon>Fungi</taxon>
        <taxon>Dikarya</taxon>
        <taxon>Ascomycota</taxon>
        <taxon>Pezizomycotina</taxon>
        <taxon>Sordariomycetes</taxon>
        <taxon>Hypocreomycetidae</taxon>
        <taxon>Hypocreales</taxon>
        <taxon>Nectriaceae</taxon>
        <taxon>Fusarium</taxon>
        <taxon>Fusarium oxysporum species complex</taxon>
    </lineage>
</organism>
<dbReference type="SUPFAM" id="SSF52799">
    <property type="entry name" value="(Phosphotyrosine protein) phosphatases II"/>
    <property type="match status" value="1"/>
</dbReference>
<comment type="caution">
    <text evidence="1">The sequence shown here is derived from an EMBL/GenBank/DDBJ whole genome shotgun (WGS) entry which is preliminary data.</text>
</comment>
<protein>
    <submittedName>
        <fullName evidence="1">Uncharacterized protein</fullName>
    </submittedName>
</protein>
<dbReference type="Gene3D" id="3.90.190.10">
    <property type="entry name" value="Protein tyrosine phosphatase superfamily"/>
    <property type="match status" value="2"/>
</dbReference>
<dbReference type="EMBL" id="MRCU01000004">
    <property type="protein sequence ID" value="RKK19422.1"/>
    <property type="molecule type" value="Genomic_DNA"/>
</dbReference>
<reference evidence="1" key="1">
    <citation type="journal article" date="2018" name="Sci. Rep.">
        <title>Characterisation of pathogen-specific regions and novel effector candidates in Fusarium oxysporum f. sp. cepae.</title>
        <authorList>
            <person name="Armitage A.D."/>
            <person name="Taylor A."/>
            <person name="Sobczyk M.K."/>
            <person name="Baxter L."/>
            <person name="Greenfield B.P."/>
            <person name="Bates H.J."/>
            <person name="Wilson F."/>
            <person name="Jackson A.C."/>
            <person name="Ott S."/>
            <person name="Harrison R.J."/>
            <person name="Clarkson J.P."/>
        </authorList>
    </citation>
    <scope>NUCLEOTIDE SEQUENCE [LARGE SCALE GENOMIC DNA]</scope>
    <source>
        <strain evidence="1">FoC_Fus2</strain>
    </source>
</reference>